<evidence type="ECO:0000259" key="3">
    <source>
        <dbReference type="PROSITE" id="PS50887"/>
    </source>
</evidence>
<proteinExistence type="predicted"/>
<dbReference type="CDD" id="cd01948">
    <property type="entry name" value="EAL"/>
    <property type="match status" value="1"/>
</dbReference>
<dbReference type="EMBL" id="AP024202">
    <property type="protein sequence ID" value="BCN94184.1"/>
    <property type="molecule type" value="Genomic_DNA"/>
</dbReference>
<dbReference type="Proteomes" id="UP001054820">
    <property type="component" value="Chromosome"/>
</dbReference>
<evidence type="ECO:0000259" key="2">
    <source>
        <dbReference type="PROSITE" id="PS50883"/>
    </source>
</evidence>
<keyword evidence="1" id="KW-0812">Transmembrane</keyword>
<keyword evidence="5" id="KW-1185">Reference proteome</keyword>
<dbReference type="InterPro" id="IPR000160">
    <property type="entry name" value="GGDEF_dom"/>
</dbReference>
<feature type="domain" description="GGDEF" evidence="3">
    <location>
        <begin position="315"/>
        <end position="441"/>
    </location>
</feature>
<dbReference type="InterPro" id="IPR004010">
    <property type="entry name" value="Double_Cache_2"/>
</dbReference>
<evidence type="ECO:0000313" key="5">
    <source>
        <dbReference type="Proteomes" id="UP001054820"/>
    </source>
</evidence>
<dbReference type="InterPro" id="IPR001633">
    <property type="entry name" value="EAL_dom"/>
</dbReference>
<dbReference type="NCBIfam" id="TIGR00254">
    <property type="entry name" value="GGDEF"/>
    <property type="match status" value="1"/>
</dbReference>
<evidence type="ECO:0000256" key="1">
    <source>
        <dbReference type="SAM" id="Phobius"/>
    </source>
</evidence>
<evidence type="ECO:0000313" key="4">
    <source>
        <dbReference type="EMBL" id="BCN94184.1"/>
    </source>
</evidence>
<dbReference type="RefSeq" id="WP_237261656.1">
    <property type="nucleotide sequence ID" value="NZ_AP024202.1"/>
</dbReference>
<reference evidence="4" key="1">
    <citation type="journal article" date="2022" name="Arch. Microbiol.">
        <title>Thiomicrorhabdus immobilis sp. nov., a mesophilic sulfur-oxidizing bacterium isolated from sediment of a brackish lake in northern Japan.</title>
        <authorList>
            <person name="Kojima H."/>
            <person name="Mochizuki J."/>
            <person name="Kanda M."/>
            <person name="Watanabe T."/>
            <person name="Fukui M."/>
        </authorList>
    </citation>
    <scope>NUCLEOTIDE SEQUENCE</scope>
    <source>
        <strain evidence="4">Am19</strain>
    </source>
</reference>
<feature type="domain" description="EAL" evidence="2">
    <location>
        <begin position="451"/>
        <end position="695"/>
    </location>
</feature>
<evidence type="ECO:0008006" key="6">
    <source>
        <dbReference type="Google" id="ProtNLM"/>
    </source>
</evidence>
<dbReference type="PROSITE" id="PS50883">
    <property type="entry name" value="EAL"/>
    <property type="match status" value="1"/>
</dbReference>
<gene>
    <name evidence="4" type="ORF">THMIRHAM_19690</name>
</gene>
<keyword evidence="1" id="KW-0472">Membrane</keyword>
<dbReference type="InterPro" id="IPR043128">
    <property type="entry name" value="Rev_trsase/Diguanyl_cyclase"/>
</dbReference>
<dbReference type="Gene3D" id="3.20.20.450">
    <property type="entry name" value="EAL domain"/>
    <property type="match status" value="1"/>
</dbReference>
<dbReference type="InterPro" id="IPR029787">
    <property type="entry name" value="Nucleotide_cyclase"/>
</dbReference>
<dbReference type="InterPro" id="IPR050706">
    <property type="entry name" value="Cyclic-di-GMP_PDE-like"/>
</dbReference>
<dbReference type="PANTHER" id="PTHR33121:SF71">
    <property type="entry name" value="OXYGEN SENSOR PROTEIN DOSP"/>
    <property type="match status" value="1"/>
</dbReference>
<protein>
    <recommendedName>
        <fullName evidence="6">Diguanylate cyclase/phosphodiesterase</fullName>
    </recommendedName>
</protein>
<dbReference type="Pfam" id="PF00990">
    <property type="entry name" value="GGDEF"/>
    <property type="match status" value="1"/>
</dbReference>
<name>A0ABN6CZT8_9GAMM</name>
<dbReference type="Gene3D" id="3.30.70.270">
    <property type="match status" value="1"/>
</dbReference>
<dbReference type="Gene3D" id="3.30.450.20">
    <property type="entry name" value="PAS domain"/>
    <property type="match status" value="1"/>
</dbReference>
<dbReference type="SUPFAM" id="SSF141868">
    <property type="entry name" value="EAL domain-like"/>
    <property type="match status" value="1"/>
</dbReference>
<organism evidence="4 5">
    <name type="scientific">Thiomicrorhabdus immobilis</name>
    <dbReference type="NCBI Taxonomy" id="2791037"/>
    <lineage>
        <taxon>Bacteria</taxon>
        <taxon>Pseudomonadati</taxon>
        <taxon>Pseudomonadota</taxon>
        <taxon>Gammaproteobacteria</taxon>
        <taxon>Thiotrichales</taxon>
        <taxon>Piscirickettsiaceae</taxon>
        <taxon>Thiomicrorhabdus</taxon>
    </lineage>
</organism>
<feature type="transmembrane region" description="Helical" evidence="1">
    <location>
        <begin position="218"/>
        <end position="243"/>
    </location>
</feature>
<dbReference type="InterPro" id="IPR035919">
    <property type="entry name" value="EAL_sf"/>
</dbReference>
<dbReference type="SUPFAM" id="SSF55073">
    <property type="entry name" value="Nucleotide cyclase"/>
    <property type="match status" value="1"/>
</dbReference>
<sequence length="698" mass="80646">MKTNPTSEKAFFKLQLTSSLGFTLLLSVVLTLYFLISQWHSYQSRIETYKQNYIASQEELLYDVLEQEYQYITTLIKTEKFDTLQQSLVLKRLNKARLGPKKTGYFFVLKLNNINGGADFARHLLLPLDPSQIDQPMDSLVRDEMGNPYRQDYLAQLKKSGIAKVHYWYQKPNELKSYPKVSMLRWIKPVDWIIGAGIYSDELEEAIQKEEQKLKSEFIVHSVVSIVITALILFIATGVTFLLQSRLKKGFKDLKSELCAAEIQLKELNDNLAVQVNRKTLELQNLYQKDAATQLFNRSKLLADIEDYTTRDNQQATSFVLLNIDSFREMNELFGNPTGDLLLKALSLKLKSLFDDGDKIYRVSGDEFLVWLNQPIDDLTHQLPQLHHQLTEQIEIAELENIYFNLTIVAVYKAKSPLSELEMTMRWAKQKGLNWLVYDSKYNQRQNYLKNLNTTELIKQAIIHDKVIPVFQPIYNIRTGKIEKYECLIRIQENNQLLSPSEFLSIAQKSKLYPDLMQRMLEKSFAKFEHLPYEFSINLSYQDIEGTQIPKTIERLLTPEIAPRVIFEILETEGIENYAIVSEFIGKMKALGCRIAIDDYGSGYSNLEYLLKLQIDFLKIDGTLIENLPNEHSLAIIKSIVFFAQQLNISTIAEFVSDHTLFDIVSELGVDFAQGYYIGQPAPELNENIFPKLSENQV</sequence>
<dbReference type="PANTHER" id="PTHR33121">
    <property type="entry name" value="CYCLIC DI-GMP PHOSPHODIESTERASE PDEF"/>
    <property type="match status" value="1"/>
</dbReference>
<dbReference type="Pfam" id="PF08269">
    <property type="entry name" value="dCache_2"/>
    <property type="match status" value="1"/>
</dbReference>
<dbReference type="SMART" id="SM00052">
    <property type="entry name" value="EAL"/>
    <property type="match status" value="1"/>
</dbReference>
<accession>A0ABN6CZT8</accession>
<dbReference type="Pfam" id="PF00563">
    <property type="entry name" value="EAL"/>
    <property type="match status" value="1"/>
</dbReference>
<keyword evidence="1" id="KW-1133">Transmembrane helix</keyword>
<feature type="transmembrane region" description="Helical" evidence="1">
    <location>
        <begin position="20"/>
        <end position="36"/>
    </location>
</feature>
<dbReference type="SMART" id="SM00267">
    <property type="entry name" value="GGDEF"/>
    <property type="match status" value="1"/>
</dbReference>
<dbReference type="PROSITE" id="PS50887">
    <property type="entry name" value="GGDEF"/>
    <property type="match status" value="1"/>
</dbReference>